<evidence type="ECO:0000313" key="1">
    <source>
        <dbReference type="EMBL" id="PAD78645.1"/>
    </source>
</evidence>
<protein>
    <submittedName>
        <fullName evidence="1">Cupin</fullName>
    </submittedName>
</protein>
<comment type="caution">
    <text evidence="1">The sequence shown here is derived from an EMBL/GenBank/DDBJ whole genome shotgun (WGS) entry which is preliminary data.</text>
</comment>
<dbReference type="SUPFAM" id="SSF51182">
    <property type="entry name" value="RmlC-like cupins"/>
    <property type="match status" value="1"/>
</dbReference>
<dbReference type="EMBL" id="NPBY01000019">
    <property type="protein sequence ID" value="PAD78645.1"/>
    <property type="molecule type" value="Genomic_DNA"/>
</dbReference>
<dbReference type="Proteomes" id="UP000215596">
    <property type="component" value="Unassembled WGS sequence"/>
</dbReference>
<dbReference type="RefSeq" id="WP_095264155.1">
    <property type="nucleotide sequence ID" value="NZ_NPBY01000019.1"/>
</dbReference>
<dbReference type="Gene3D" id="2.60.120.10">
    <property type="entry name" value="Jelly Rolls"/>
    <property type="match status" value="1"/>
</dbReference>
<evidence type="ECO:0000313" key="2">
    <source>
        <dbReference type="Proteomes" id="UP000215596"/>
    </source>
</evidence>
<gene>
    <name evidence="1" type="ORF">CHH67_06005</name>
</gene>
<organism evidence="1 2">
    <name type="scientific">Paenibacillus campinasensis</name>
    <dbReference type="NCBI Taxonomy" id="66347"/>
    <lineage>
        <taxon>Bacteria</taxon>
        <taxon>Bacillati</taxon>
        <taxon>Bacillota</taxon>
        <taxon>Bacilli</taxon>
        <taxon>Bacillales</taxon>
        <taxon>Paenibacillaceae</taxon>
        <taxon>Paenibacillus</taxon>
    </lineage>
</organism>
<name>A0A268EZT6_9BACL</name>
<dbReference type="InterPro" id="IPR011051">
    <property type="entry name" value="RmlC_Cupin_sf"/>
</dbReference>
<dbReference type="OrthoDB" id="9798066at2"/>
<proteinExistence type="predicted"/>
<dbReference type="InterPro" id="IPR014710">
    <property type="entry name" value="RmlC-like_jellyroll"/>
</dbReference>
<accession>A0A268EZT6</accession>
<dbReference type="AlphaFoldDB" id="A0A268EZT6"/>
<reference evidence="1 2" key="1">
    <citation type="submission" date="2017-07" db="EMBL/GenBank/DDBJ databases">
        <title>Isolation and whole genome analysis of endospore-forming bacteria from heroin.</title>
        <authorList>
            <person name="Kalinowski J."/>
            <person name="Ahrens B."/>
            <person name="Al-Dilaimi A."/>
            <person name="Winkler A."/>
            <person name="Wibberg D."/>
            <person name="Schleenbecker U."/>
            <person name="Ruckert C."/>
            <person name="Wolfel R."/>
            <person name="Grass G."/>
        </authorList>
    </citation>
    <scope>NUCLEOTIDE SEQUENCE [LARGE SCALE GENOMIC DNA]</scope>
    <source>
        <strain evidence="1 2">7537-G1</strain>
    </source>
</reference>
<sequence>MKADIYAHEGQGIQCVYRNEKWLVCIKNWKPDNDINGLYRLEVHRETDEQFILVHGQAILIVADRKDNQFDIELIRMEAGKVYNVPQDIWFYTIMEKDAIMMYVQDANTTEENSEYCNLSEAELAYIRARAGEILNT</sequence>